<comment type="caution">
    <text evidence="2">The sequence shown here is derived from an EMBL/GenBank/DDBJ whole genome shotgun (WGS) entry which is preliminary data.</text>
</comment>
<evidence type="ECO:0000313" key="2">
    <source>
        <dbReference type="EMBL" id="KAB8063089.1"/>
    </source>
</evidence>
<dbReference type="AlphaFoldDB" id="A0A6I1I0N3"/>
<dbReference type="Proteomes" id="UP000468717">
    <property type="component" value="Unassembled WGS sequence"/>
</dbReference>
<organism evidence="2 3">
    <name type="scientific">Janthinobacterium violaceinigrum</name>
    <dbReference type="NCBI Taxonomy" id="2654252"/>
    <lineage>
        <taxon>Bacteria</taxon>
        <taxon>Pseudomonadati</taxon>
        <taxon>Pseudomonadota</taxon>
        <taxon>Betaproteobacteria</taxon>
        <taxon>Burkholderiales</taxon>
        <taxon>Oxalobacteraceae</taxon>
        <taxon>Janthinobacterium</taxon>
    </lineage>
</organism>
<name>A0A6I1I0N3_9BURK</name>
<dbReference type="RefSeq" id="WP_152283975.1">
    <property type="nucleotide sequence ID" value="NZ_WFLI01000026.1"/>
</dbReference>
<dbReference type="InterPro" id="IPR009409">
    <property type="entry name" value="DUF1059"/>
</dbReference>
<evidence type="ECO:0000313" key="3">
    <source>
        <dbReference type="Proteomes" id="UP000468717"/>
    </source>
</evidence>
<sequence length="83" mass="9109">MTRKFIDCREFPSDTHCSVAISADSEEELLGIAVEHAVSVHHHHDTPELRQQLRQLFKDGMPPEHVPMTGQAGSSASGAAHTH</sequence>
<protein>
    <submittedName>
        <fullName evidence="2">DUF1059 domain-containing protein</fullName>
    </submittedName>
</protein>
<gene>
    <name evidence="2" type="ORF">GCN75_20020</name>
</gene>
<keyword evidence="3" id="KW-1185">Reference proteome</keyword>
<dbReference type="Pfam" id="PF06348">
    <property type="entry name" value="DUF1059"/>
    <property type="match status" value="1"/>
</dbReference>
<dbReference type="EMBL" id="WFLI01000026">
    <property type="protein sequence ID" value="KAB8063089.1"/>
    <property type="molecule type" value="Genomic_DNA"/>
</dbReference>
<proteinExistence type="predicted"/>
<evidence type="ECO:0000256" key="1">
    <source>
        <dbReference type="SAM" id="MobiDB-lite"/>
    </source>
</evidence>
<accession>A0A6I1I0N3</accession>
<feature type="compositionally biased region" description="Low complexity" evidence="1">
    <location>
        <begin position="70"/>
        <end position="83"/>
    </location>
</feature>
<feature type="region of interest" description="Disordered" evidence="1">
    <location>
        <begin position="60"/>
        <end position="83"/>
    </location>
</feature>
<reference evidence="2 3" key="1">
    <citation type="submission" date="2019-10" db="EMBL/GenBank/DDBJ databases">
        <title>Three novel species isolated from a subtropical stream in China.</title>
        <authorList>
            <person name="Lu H."/>
        </authorList>
    </citation>
    <scope>NUCLEOTIDE SEQUENCE [LARGE SCALE GENOMIC DNA]</scope>
    <source>
        <strain evidence="2 3">FT13W</strain>
    </source>
</reference>